<evidence type="ECO:0000313" key="2">
    <source>
        <dbReference type="Proteomes" id="UP000308600"/>
    </source>
</evidence>
<protein>
    <submittedName>
        <fullName evidence="1">Uncharacterized protein</fullName>
    </submittedName>
</protein>
<keyword evidence="2" id="KW-1185">Reference proteome</keyword>
<proteinExistence type="predicted"/>
<accession>A0ACD3AY73</accession>
<organism evidence="1 2">
    <name type="scientific">Pluteus cervinus</name>
    <dbReference type="NCBI Taxonomy" id="181527"/>
    <lineage>
        <taxon>Eukaryota</taxon>
        <taxon>Fungi</taxon>
        <taxon>Dikarya</taxon>
        <taxon>Basidiomycota</taxon>
        <taxon>Agaricomycotina</taxon>
        <taxon>Agaricomycetes</taxon>
        <taxon>Agaricomycetidae</taxon>
        <taxon>Agaricales</taxon>
        <taxon>Pluteineae</taxon>
        <taxon>Pluteaceae</taxon>
        <taxon>Pluteus</taxon>
    </lineage>
</organism>
<dbReference type="Proteomes" id="UP000308600">
    <property type="component" value="Unassembled WGS sequence"/>
</dbReference>
<sequence>MLFILLIVSAYKAYALPTSLGPEVFSTTPFTLLYGRSASCDCGTQDRTLVDIVRSCVLTIFACVYTALHPNVPDPEAKMWQKIRRRLKMSFYMLIAPEAVIWWAMRQWYGARSIARMVNDSNPELNWTASAFPQDS</sequence>
<name>A0ACD3AY73_9AGAR</name>
<evidence type="ECO:0000313" key="1">
    <source>
        <dbReference type="EMBL" id="TFK70475.1"/>
    </source>
</evidence>
<gene>
    <name evidence="1" type="ORF">BDN72DRAFT_838820</name>
</gene>
<reference evidence="1 2" key="1">
    <citation type="journal article" date="2019" name="Nat. Ecol. Evol.">
        <title>Megaphylogeny resolves global patterns of mushroom evolution.</title>
        <authorList>
            <person name="Varga T."/>
            <person name="Krizsan K."/>
            <person name="Foldi C."/>
            <person name="Dima B."/>
            <person name="Sanchez-Garcia M."/>
            <person name="Sanchez-Ramirez S."/>
            <person name="Szollosi G.J."/>
            <person name="Szarkandi J.G."/>
            <person name="Papp V."/>
            <person name="Albert L."/>
            <person name="Andreopoulos W."/>
            <person name="Angelini C."/>
            <person name="Antonin V."/>
            <person name="Barry K.W."/>
            <person name="Bougher N.L."/>
            <person name="Buchanan P."/>
            <person name="Buyck B."/>
            <person name="Bense V."/>
            <person name="Catcheside P."/>
            <person name="Chovatia M."/>
            <person name="Cooper J."/>
            <person name="Damon W."/>
            <person name="Desjardin D."/>
            <person name="Finy P."/>
            <person name="Geml J."/>
            <person name="Haridas S."/>
            <person name="Hughes K."/>
            <person name="Justo A."/>
            <person name="Karasinski D."/>
            <person name="Kautmanova I."/>
            <person name="Kiss B."/>
            <person name="Kocsube S."/>
            <person name="Kotiranta H."/>
            <person name="LaButti K.M."/>
            <person name="Lechner B.E."/>
            <person name="Liimatainen K."/>
            <person name="Lipzen A."/>
            <person name="Lukacs Z."/>
            <person name="Mihaltcheva S."/>
            <person name="Morgado L.N."/>
            <person name="Niskanen T."/>
            <person name="Noordeloos M.E."/>
            <person name="Ohm R.A."/>
            <person name="Ortiz-Santana B."/>
            <person name="Ovrebo C."/>
            <person name="Racz N."/>
            <person name="Riley R."/>
            <person name="Savchenko A."/>
            <person name="Shiryaev A."/>
            <person name="Soop K."/>
            <person name="Spirin V."/>
            <person name="Szebenyi C."/>
            <person name="Tomsovsky M."/>
            <person name="Tulloss R.E."/>
            <person name="Uehling J."/>
            <person name="Grigoriev I.V."/>
            <person name="Vagvolgyi C."/>
            <person name="Papp T."/>
            <person name="Martin F.M."/>
            <person name="Miettinen O."/>
            <person name="Hibbett D.S."/>
            <person name="Nagy L.G."/>
        </authorList>
    </citation>
    <scope>NUCLEOTIDE SEQUENCE [LARGE SCALE GENOMIC DNA]</scope>
    <source>
        <strain evidence="1 2">NL-1719</strain>
    </source>
</reference>
<dbReference type="EMBL" id="ML208312">
    <property type="protein sequence ID" value="TFK70475.1"/>
    <property type="molecule type" value="Genomic_DNA"/>
</dbReference>